<gene>
    <name evidence="1" type="ORF">AUEXF2481DRAFT_560680</name>
</gene>
<evidence type="ECO:0000313" key="1">
    <source>
        <dbReference type="EMBL" id="KEQ97985.1"/>
    </source>
</evidence>
<keyword evidence="2" id="KW-1185">Reference proteome</keyword>
<reference evidence="1 2" key="1">
    <citation type="journal article" date="2014" name="BMC Genomics">
        <title>Genome sequencing of four Aureobasidium pullulans varieties: biotechnological potential, stress tolerance, and description of new species.</title>
        <authorList>
            <person name="Gostin Ar C."/>
            <person name="Ohm R.A."/>
            <person name="Kogej T."/>
            <person name="Sonjak S."/>
            <person name="Turk M."/>
            <person name="Zajc J."/>
            <person name="Zalar P."/>
            <person name="Grube M."/>
            <person name="Sun H."/>
            <person name="Han J."/>
            <person name="Sharma A."/>
            <person name="Chiniquy J."/>
            <person name="Ngan C.Y."/>
            <person name="Lipzen A."/>
            <person name="Barry K."/>
            <person name="Grigoriev I.V."/>
            <person name="Gunde-Cimerman N."/>
        </authorList>
    </citation>
    <scope>NUCLEOTIDE SEQUENCE [LARGE SCALE GENOMIC DNA]</scope>
    <source>
        <strain evidence="1 2">EXF-2481</strain>
    </source>
</reference>
<dbReference type="GeneID" id="25369066"/>
<name>A0A074YJV4_AURSE</name>
<dbReference type="Proteomes" id="UP000030641">
    <property type="component" value="Unassembled WGS sequence"/>
</dbReference>
<organism evidence="1 2">
    <name type="scientific">Aureobasidium subglaciale (strain EXF-2481)</name>
    <name type="common">Aureobasidium pullulans var. subglaciale</name>
    <dbReference type="NCBI Taxonomy" id="1043005"/>
    <lineage>
        <taxon>Eukaryota</taxon>
        <taxon>Fungi</taxon>
        <taxon>Dikarya</taxon>
        <taxon>Ascomycota</taxon>
        <taxon>Pezizomycotina</taxon>
        <taxon>Dothideomycetes</taxon>
        <taxon>Dothideomycetidae</taxon>
        <taxon>Dothideales</taxon>
        <taxon>Saccotheciaceae</taxon>
        <taxon>Aureobasidium</taxon>
    </lineage>
</organism>
<proteinExistence type="predicted"/>
<dbReference type="OrthoDB" id="3865171at2759"/>
<accession>A0A074YJV4</accession>
<dbReference type="AlphaFoldDB" id="A0A074YJV4"/>
<sequence length="314" mass="35984">MQTPAYILDEFAYFTASERAERMAGTLLQFQTRMSETNGRVLGRVLDMIEASEGDEALHLDMLATHMSKYHSTYLQYSPWKNGYTLLDGTEINSMSAYRAYYSRKNGLLPHSRTNDGLLSDEDASTLLHCLANLQWAVREHADKGWLGETAHTLELPADYCELLKHVRGIGYENWDRQMFIPDIDASVLQRIEDLALEADELSDLDCTADFRLAAGWIMGENEHGSQIIYAVSRHTGVVEPWRWRIFVEANFPHTNVFENVEEFLIWLSSADDWIDWSGVRESVGEVHKICAIRRTEEAEHKETLEQLGNYKLG</sequence>
<evidence type="ECO:0000313" key="2">
    <source>
        <dbReference type="Proteomes" id="UP000030641"/>
    </source>
</evidence>
<dbReference type="InParanoid" id="A0A074YJV4"/>
<dbReference type="HOGENOM" id="CLU_082757_0_0_1"/>
<protein>
    <submittedName>
        <fullName evidence="1">Uncharacterized protein</fullName>
    </submittedName>
</protein>
<dbReference type="RefSeq" id="XP_013346562.1">
    <property type="nucleotide sequence ID" value="XM_013491108.1"/>
</dbReference>
<dbReference type="EMBL" id="KL584753">
    <property type="protein sequence ID" value="KEQ97985.1"/>
    <property type="molecule type" value="Genomic_DNA"/>
</dbReference>